<dbReference type="PANTHER" id="PTHR43115">
    <property type="entry name" value="DEHYDROGENASE/REDUCTASE SDR FAMILY MEMBER 11"/>
    <property type="match status" value="1"/>
</dbReference>
<proteinExistence type="inferred from homology"/>
<dbReference type="CDD" id="cd05233">
    <property type="entry name" value="SDR_c"/>
    <property type="match status" value="1"/>
</dbReference>
<dbReference type="InterPro" id="IPR020904">
    <property type="entry name" value="Sc_DH/Rdtase_CS"/>
</dbReference>
<name>D3BPX8_HETP5</name>
<keyword evidence="5" id="KW-1185">Reference proteome</keyword>
<gene>
    <name evidence="4" type="ORF">PPL_10022</name>
</gene>
<keyword evidence="2" id="KW-0560">Oxidoreductase</keyword>
<sequence length="247" mass="27199">MTSALLKPLVVVTGASSGFGVEIAKLFSAAGYPLLLVARRLKLMQALNLPNTLCKEVDVTDYKQFESAVREAEAVYGKCDLMINNAGVMLLEKIWDQDIEEWHRMLEVNLKGVMNGHKIVMRDMIDRRHGTVINVSSIAGRKSFGNHAAYCATKFGVHALSETVREEAAPYNVRVMVVAPGAAETELLGHSTNESIVEGYKSWKASTLDQGISLDPVHIASSCKFMYEMPQEVNIRELVLASTKQNA</sequence>
<reference evidence="4 5" key="1">
    <citation type="journal article" date="2011" name="Genome Res.">
        <title>Phylogeny-wide analysis of social amoeba genomes highlights ancient origins for complex intercellular communication.</title>
        <authorList>
            <person name="Heidel A.J."/>
            <person name="Lawal H.M."/>
            <person name="Felder M."/>
            <person name="Schilde C."/>
            <person name="Helps N.R."/>
            <person name="Tunggal B."/>
            <person name="Rivero F."/>
            <person name="John U."/>
            <person name="Schleicher M."/>
            <person name="Eichinger L."/>
            <person name="Platzer M."/>
            <person name="Noegel A.A."/>
            <person name="Schaap P."/>
            <person name="Gloeckner G."/>
        </authorList>
    </citation>
    <scope>NUCLEOTIDE SEQUENCE [LARGE SCALE GENOMIC DNA]</scope>
    <source>
        <strain evidence="5">ATCC 26659 / Pp 5 / PN500</strain>
    </source>
</reference>
<dbReference type="Pfam" id="PF00106">
    <property type="entry name" value="adh_short"/>
    <property type="match status" value="1"/>
</dbReference>
<dbReference type="OMA" id="IVLCTQR"/>
<dbReference type="InterPro" id="IPR036291">
    <property type="entry name" value="NAD(P)-bd_dom_sf"/>
</dbReference>
<evidence type="ECO:0000313" key="4">
    <source>
        <dbReference type="EMBL" id="EFA76261.1"/>
    </source>
</evidence>
<dbReference type="PRINTS" id="PR00081">
    <property type="entry name" value="GDHRDH"/>
</dbReference>
<dbReference type="PANTHER" id="PTHR43115:SF4">
    <property type="entry name" value="DEHYDROGENASE_REDUCTASE SDR FAMILY MEMBER 11"/>
    <property type="match status" value="1"/>
</dbReference>
<dbReference type="RefSeq" id="XP_020428394.1">
    <property type="nucleotide sequence ID" value="XM_020580809.1"/>
</dbReference>
<evidence type="ECO:0000256" key="3">
    <source>
        <dbReference type="RuleBase" id="RU000363"/>
    </source>
</evidence>
<comment type="caution">
    <text evidence="4">The sequence shown here is derived from an EMBL/GenBank/DDBJ whole genome shotgun (WGS) entry which is preliminary data.</text>
</comment>
<dbReference type="GeneID" id="31365494"/>
<dbReference type="GO" id="GO:0016616">
    <property type="term" value="F:oxidoreductase activity, acting on the CH-OH group of donors, NAD or NADP as acceptor"/>
    <property type="evidence" value="ECO:0007669"/>
    <property type="project" value="UniProtKB-ARBA"/>
</dbReference>
<dbReference type="AlphaFoldDB" id="D3BPX8"/>
<comment type="similarity">
    <text evidence="1 3">Belongs to the short-chain dehydrogenases/reductases (SDR) family.</text>
</comment>
<dbReference type="InParanoid" id="D3BPX8"/>
<dbReference type="STRING" id="670386.D3BPX8"/>
<dbReference type="Proteomes" id="UP000001396">
    <property type="component" value="Unassembled WGS sequence"/>
</dbReference>
<protein>
    <submittedName>
        <fullName evidence="4">Short-chain dehydrogenase/oxidoreductase</fullName>
    </submittedName>
</protein>
<evidence type="ECO:0000256" key="2">
    <source>
        <dbReference type="ARBA" id="ARBA00023002"/>
    </source>
</evidence>
<dbReference type="PROSITE" id="PS00061">
    <property type="entry name" value="ADH_SHORT"/>
    <property type="match status" value="1"/>
</dbReference>
<dbReference type="SUPFAM" id="SSF51735">
    <property type="entry name" value="NAD(P)-binding Rossmann-fold domains"/>
    <property type="match status" value="1"/>
</dbReference>
<evidence type="ECO:0000256" key="1">
    <source>
        <dbReference type="ARBA" id="ARBA00006484"/>
    </source>
</evidence>
<dbReference type="Gene3D" id="3.40.50.720">
    <property type="entry name" value="NAD(P)-binding Rossmann-like Domain"/>
    <property type="match status" value="1"/>
</dbReference>
<organism evidence="4 5">
    <name type="scientific">Heterostelium pallidum (strain ATCC 26659 / Pp 5 / PN500)</name>
    <name type="common">Cellular slime mold</name>
    <name type="synonym">Polysphondylium pallidum</name>
    <dbReference type="NCBI Taxonomy" id="670386"/>
    <lineage>
        <taxon>Eukaryota</taxon>
        <taxon>Amoebozoa</taxon>
        <taxon>Evosea</taxon>
        <taxon>Eumycetozoa</taxon>
        <taxon>Dictyostelia</taxon>
        <taxon>Acytosteliales</taxon>
        <taxon>Acytosteliaceae</taxon>
        <taxon>Heterostelium</taxon>
    </lineage>
</organism>
<dbReference type="PRINTS" id="PR00080">
    <property type="entry name" value="SDRFAMILY"/>
</dbReference>
<dbReference type="EMBL" id="ADBJ01000047">
    <property type="protein sequence ID" value="EFA76261.1"/>
    <property type="molecule type" value="Genomic_DNA"/>
</dbReference>
<evidence type="ECO:0000313" key="5">
    <source>
        <dbReference type="Proteomes" id="UP000001396"/>
    </source>
</evidence>
<dbReference type="InterPro" id="IPR002347">
    <property type="entry name" value="SDR_fam"/>
</dbReference>
<dbReference type="FunFam" id="3.40.50.720:FF:000047">
    <property type="entry name" value="NADP-dependent L-serine/L-allo-threonine dehydrogenase"/>
    <property type="match status" value="1"/>
</dbReference>
<accession>D3BPX8</accession>